<accession>A0A5B1BVX2</accession>
<name>A0A5B1BVX2_MYCSI</name>
<dbReference type="OrthoDB" id="9813767at2"/>
<evidence type="ECO:0000313" key="1">
    <source>
        <dbReference type="EMBL" id="KAA1252161.1"/>
    </source>
</evidence>
<comment type="caution">
    <text evidence="1">The sequence shown here is derived from an EMBL/GenBank/DDBJ whole genome shotgun (WGS) entry which is preliminary data.</text>
</comment>
<evidence type="ECO:0000313" key="2">
    <source>
        <dbReference type="Proteomes" id="UP000324701"/>
    </source>
</evidence>
<dbReference type="EMBL" id="VTZN01000001">
    <property type="protein sequence ID" value="KAA1252161.1"/>
    <property type="molecule type" value="Genomic_DNA"/>
</dbReference>
<keyword evidence="2" id="KW-1185">Reference proteome</keyword>
<dbReference type="CDD" id="cd21631">
    <property type="entry name" value="RHH_CopG_NikR-like"/>
    <property type="match status" value="1"/>
</dbReference>
<organism evidence="1 2">
    <name type="scientific">Mycobacterium simiae</name>
    <name type="common">Mycobacterium habana</name>
    <dbReference type="NCBI Taxonomy" id="1784"/>
    <lineage>
        <taxon>Bacteria</taxon>
        <taxon>Bacillati</taxon>
        <taxon>Actinomycetota</taxon>
        <taxon>Actinomycetes</taxon>
        <taxon>Mycobacteriales</taxon>
        <taxon>Mycobacteriaceae</taxon>
        <taxon>Mycobacterium</taxon>
        <taxon>Mycobacterium simiae complex</taxon>
    </lineage>
</organism>
<reference evidence="1 2" key="1">
    <citation type="submission" date="2019-09" db="EMBL/GenBank/DDBJ databases">
        <title>Report of infection by Mycobacterium simiae a patient suffering from pulmonary tuberculosis.</title>
        <authorList>
            <person name="Mohanty P.S."/>
            <person name="Bansal A.K."/>
            <person name="Singh H."/>
            <person name="Sharma S."/>
            <person name="Patil S.A."/>
            <person name="Upadhaya P."/>
            <person name="Singh P.K."/>
            <person name="Kumar D."/>
            <person name="Kumar S."/>
            <person name="Singh R.K."/>
            <person name="Chaudhary B."/>
        </authorList>
    </citation>
    <scope>NUCLEOTIDE SEQUENCE [LARGE SCALE GENOMIC DNA]</scope>
    <source>
        <strain evidence="1 2">JAL-560-SIM</strain>
    </source>
</reference>
<protein>
    <submittedName>
        <fullName evidence="1">Antitoxin</fullName>
    </submittedName>
</protein>
<dbReference type="RefSeq" id="WP_149651981.1">
    <property type="nucleotide sequence ID" value="NZ_VTZN01000001.1"/>
</dbReference>
<dbReference type="AlphaFoldDB" id="A0A5B1BVX2"/>
<gene>
    <name evidence="1" type="ORF">F0Q45_00270</name>
</gene>
<dbReference type="Proteomes" id="UP000324701">
    <property type="component" value="Unassembled WGS sequence"/>
</dbReference>
<proteinExistence type="predicted"/>
<sequence length="81" mass="9226">MRTTLSLDDDVLLAVKERARRENRTAGKVLSDLARQALTQQQQNADTYRGTQSFYGFEPFEHRGRAVSSALVDRLRDEEAV</sequence>